<gene>
    <name evidence="2" type="ORF">CDAR_416441</name>
</gene>
<accession>A0AAV4U1D4</accession>
<protein>
    <submittedName>
        <fullName evidence="2">Uncharacterized protein</fullName>
    </submittedName>
</protein>
<evidence type="ECO:0000313" key="2">
    <source>
        <dbReference type="EMBL" id="GIY51562.1"/>
    </source>
</evidence>
<feature type="compositionally biased region" description="Basic and acidic residues" evidence="1">
    <location>
        <begin position="63"/>
        <end position="73"/>
    </location>
</feature>
<feature type="region of interest" description="Disordered" evidence="1">
    <location>
        <begin position="1"/>
        <end position="37"/>
    </location>
</feature>
<proteinExistence type="predicted"/>
<dbReference type="AlphaFoldDB" id="A0AAV4U1D4"/>
<keyword evidence="3" id="KW-1185">Reference proteome</keyword>
<name>A0AAV4U1D4_9ARAC</name>
<evidence type="ECO:0000313" key="3">
    <source>
        <dbReference type="Proteomes" id="UP001054837"/>
    </source>
</evidence>
<dbReference type="Proteomes" id="UP001054837">
    <property type="component" value="Unassembled WGS sequence"/>
</dbReference>
<evidence type="ECO:0000256" key="1">
    <source>
        <dbReference type="SAM" id="MobiDB-lite"/>
    </source>
</evidence>
<reference evidence="2 3" key="1">
    <citation type="submission" date="2021-06" db="EMBL/GenBank/DDBJ databases">
        <title>Caerostris darwini draft genome.</title>
        <authorList>
            <person name="Kono N."/>
            <person name="Arakawa K."/>
        </authorList>
    </citation>
    <scope>NUCLEOTIDE SEQUENCE [LARGE SCALE GENOMIC DNA]</scope>
</reference>
<sequence>MSLGDMYAERPPLGPRPTHPNDESSANSSRRRHNDMKDARNFAIERAAGCNRGLGPCHCRPQRHPEGSGEKIY</sequence>
<comment type="caution">
    <text evidence="2">The sequence shown here is derived from an EMBL/GenBank/DDBJ whole genome shotgun (WGS) entry which is preliminary data.</text>
</comment>
<organism evidence="2 3">
    <name type="scientific">Caerostris darwini</name>
    <dbReference type="NCBI Taxonomy" id="1538125"/>
    <lineage>
        <taxon>Eukaryota</taxon>
        <taxon>Metazoa</taxon>
        <taxon>Ecdysozoa</taxon>
        <taxon>Arthropoda</taxon>
        <taxon>Chelicerata</taxon>
        <taxon>Arachnida</taxon>
        <taxon>Araneae</taxon>
        <taxon>Araneomorphae</taxon>
        <taxon>Entelegynae</taxon>
        <taxon>Araneoidea</taxon>
        <taxon>Araneidae</taxon>
        <taxon>Caerostris</taxon>
    </lineage>
</organism>
<dbReference type="EMBL" id="BPLQ01010559">
    <property type="protein sequence ID" value="GIY51562.1"/>
    <property type="molecule type" value="Genomic_DNA"/>
</dbReference>
<feature type="region of interest" description="Disordered" evidence="1">
    <location>
        <begin position="53"/>
        <end position="73"/>
    </location>
</feature>